<sequence>MALKTFKPYTKSTRGTILVNKSGLWKGKPFKSLVTPKNSMKGRNNIGNITSRNRAGG</sequence>
<reference evidence="2" key="1">
    <citation type="submission" date="2018-05" db="EMBL/GenBank/DDBJ databases">
        <authorList>
            <person name="Lanie J.A."/>
            <person name="Ng W.-L."/>
            <person name="Kazmierczak K.M."/>
            <person name="Andrzejewski T.M."/>
            <person name="Davidsen T.M."/>
            <person name="Wayne K.J."/>
            <person name="Tettelin H."/>
            <person name="Glass J.I."/>
            <person name="Rusch D."/>
            <person name="Podicherti R."/>
            <person name="Tsui H.-C.T."/>
            <person name="Winkler M.E."/>
        </authorList>
    </citation>
    <scope>NUCLEOTIDE SEQUENCE</scope>
</reference>
<proteinExistence type="predicted"/>
<name>A0A382ZJL9_9ZZZZ</name>
<dbReference type="InterPro" id="IPR012340">
    <property type="entry name" value="NA-bd_OB-fold"/>
</dbReference>
<gene>
    <name evidence="2" type="ORF">METZ01_LOCUS448621</name>
</gene>
<evidence type="ECO:0000256" key="1">
    <source>
        <dbReference type="SAM" id="MobiDB-lite"/>
    </source>
</evidence>
<dbReference type="AlphaFoldDB" id="A0A382ZJL9"/>
<feature type="non-terminal residue" evidence="2">
    <location>
        <position position="57"/>
    </location>
</feature>
<evidence type="ECO:0000313" key="2">
    <source>
        <dbReference type="EMBL" id="SVD95767.1"/>
    </source>
</evidence>
<organism evidence="2">
    <name type="scientific">marine metagenome</name>
    <dbReference type="NCBI Taxonomy" id="408172"/>
    <lineage>
        <taxon>unclassified sequences</taxon>
        <taxon>metagenomes</taxon>
        <taxon>ecological metagenomes</taxon>
    </lineage>
</organism>
<feature type="compositionally biased region" description="Polar residues" evidence="1">
    <location>
        <begin position="35"/>
        <end position="57"/>
    </location>
</feature>
<accession>A0A382ZJL9</accession>
<dbReference type="SUPFAM" id="SSF50249">
    <property type="entry name" value="Nucleic acid-binding proteins"/>
    <property type="match status" value="1"/>
</dbReference>
<feature type="region of interest" description="Disordered" evidence="1">
    <location>
        <begin position="34"/>
        <end position="57"/>
    </location>
</feature>
<dbReference type="Gene3D" id="2.40.50.140">
    <property type="entry name" value="Nucleic acid-binding proteins"/>
    <property type="match status" value="1"/>
</dbReference>
<evidence type="ECO:0008006" key="3">
    <source>
        <dbReference type="Google" id="ProtNLM"/>
    </source>
</evidence>
<dbReference type="EMBL" id="UINC01184517">
    <property type="protein sequence ID" value="SVD95767.1"/>
    <property type="molecule type" value="Genomic_DNA"/>
</dbReference>
<protein>
    <recommendedName>
        <fullName evidence="3">50S ribosomal protein L2</fullName>
    </recommendedName>
</protein>